<keyword evidence="1" id="KW-0472">Membrane</keyword>
<evidence type="ECO:0008006" key="4">
    <source>
        <dbReference type="Google" id="ProtNLM"/>
    </source>
</evidence>
<dbReference type="Proteomes" id="UP000010121">
    <property type="component" value="Unassembled WGS sequence"/>
</dbReference>
<feature type="transmembrane region" description="Helical" evidence="1">
    <location>
        <begin position="6"/>
        <end position="25"/>
    </location>
</feature>
<comment type="caution">
    <text evidence="2">The sequence shown here is derived from an EMBL/GenBank/DDBJ whole genome shotgun (WGS) entry which is preliminary data.</text>
</comment>
<keyword evidence="1" id="KW-1133">Transmembrane helix</keyword>
<dbReference type="PANTHER" id="PTHR37422">
    <property type="entry name" value="TEICHURONIC ACID BIOSYNTHESIS PROTEIN TUAE"/>
    <property type="match status" value="1"/>
</dbReference>
<proteinExistence type="predicted"/>
<organism evidence="2 3">
    <name type="scientific">Rhodobacter ferrooxidans</name>
    <dbReference type="NCBI Taxonomy" id="371731"/>
    <lineage>
        <taxon>Bacteria</taxon>
        <taxon>Pseudomonadati</taxon>
        <taxon>Pseudomonadota</taxon>
        <taxon>Alphaproteobacteria</taxon>
        <taxon>Rhodobacterales</taxon>
        <taxon>Rhodobacter group</taxon>
        <taxon>Rhodobacter</taxon>
    </lineage>
</organism>
<gene>
    <name evidence="2" type="ORF">Rsw2DRAFT_0519</name>
</gene>
<dbReference type="AlphaFoldDB" id="C8RXJ1"/>
<accession>C8RXJ1</accession>
<feature type="transmembrane region" description="Helical" evidence="1">
    <location>
        <begin position="277"/>
        <end position="295"/>
    </location>
</feature>
<evidence type="ECO:0000313" key="3">
    <source>
        <dbReference type="Proteomes" id="UP000010121"/>
    </source>
</evidence>
<feature type="transmembrane region" description="Helical" evidence="1">
    <location>
        <begin position="376"/>
        <end position="393"/>
    </location>
</feature>
<sequence length="471" mass="51257">MQISPNAFAWLMLLAWPLVALLLYRRLTPDRALIWTVLGGYLLLPPLAALDLPVVPDLDKASIPNLAALVMVLFVLRDRLALLPQSSVGKVLIALFILSPFATVLTNTDPVPRVGDDLQGMRIYDSIAAVANQAIALLPFFLARRYLATPVAMRALLVALMAAGLAYSLPMLVEMRLSPQMNVWVYGYFQHDFFQTIRFGGYRPVVFLPHGLWVAFLALMAVLAALVLFRASPPERRPRLLAAALYLMAVLILCKSAGPLVYALGLAPLLLLAPRRLQVLAAAVLAVLVVSYPLLRGAHLVPLDAILGLADHLDANRAYSLRFRIGNEEQLLARAAERPLFGWGGYGRNLLYDPFTGAGLSIADGAWIITLGIYGWLGYIALFGLLALPLLALGREAFSARAAFSPYVSAVALILAANMVDMLPNATLIPFTWLMAGALLGHAEALAVARRAAAEAERRRRMHPGPQRTVL</sequence>
<feature type="transmembrane region" description="Helical" evidence="1">
    <location>
        <begin position="32"/>
        <end position="49"/>
    </location>
</feature>
<feature type="transmembrane region" description="Helical" evidence="1">
    <location>
        <begin position="241"/>
        <end position="265"/>
    </location>
</feature>
<keyword evidence="3" id="KW-1185">Reference proteome</keyword>
<dbReference type="RefSeq" id="WP_008027762.1">
    <property type="nucleotide sequence ID" value="NZ_ACYY01000002.1"/>
</dbReference>
<dbReference type="EMBL" id="ACYY01000002">
    <property type="protein sequence ID" value="EEW26716.1"/>
    <property type="molecule type" value="Genomic_DNA"/>
</dbReference>
<dbReference type="STRING" id="371731.Rsw2DRAFT_0519"/>
<protein>
    <recommendedName>
        <fullName evidence="4">O-antigen polymerase</fullName>
    </recommendedName>
</protein>
<dbReference type="PANTHER" id="PTHR37422:SF13">
    <property type="entry name" value="LIPOPOLYSACCHARIDE BIOSYNTHESIS PROTEIN PA4999-RELATED"/>
    <property type="match status" value="1"/>
</dbReference>
<dbReference type="InterPro" id="IPR051533">
    <property type="entry name" value="WaaL-like"/>
</dbReference>
<feature type="transmembrane region" description="Helical" evidence="1">
    <location>
        <begin position="211"/>
        <end position="229"/>
    </location>
</feature>
<name>C8RXJ1_9RHOB</name>
<evidence type="ECO:0000256" key="1">
    <source>
        <dbReference type="SAM" id="Phobius"/>
    </source>
</evidence>
<dbReference type="eggNOG" id="COG3307">
    <property type="taxonomic scope" value="Bacteria"/>
</dbReference>
<feature type="transmembrane region" description="Helical" evidence="1">
    <location>
        <begin position="431"/>
        <end position="453"/>
    </location>
</feature>
<feature type="transmembrane region" description="Helical" evidence="1">
    <location>
        <begin position="126"/>
        <end position="143"/>
    </location>
</feature>
<feature type="transmembrane region" description="Helical" evidence="1">
    <location>
        <begin position="155"/>
        <end position="173"/>
    </location>
</feature>
<keyword evidence="1" id="KW-0812">Transmembrane</keyword>
<reference evidence="2 3" key="1">
    <citation type="submission" date="2009-08" db="EMBL/GenBank/DDBJ databases">
        <title>The draft genome of Rhodobacter sp. SW2.</title>
        <authorList>
            <consortium name="US DOE Joint Genome Institute (JGI-PGF)"/>
            <person name="Lucas S."/>
            <person name="Copeland A."/>
            <person name="Lapidus A."/>
            <person name="Glavina del Rio T."/>
            <person name="Tice H."/>
            <person name="Bruce D."/>
            <person name="Goodwin L."/>
            <person name="Pitluck S."/>
            <person name="Larimer F."/>
            <person name="Land M.L."/>
            <person name="Hauser L."/>
            <person name="Emerson D."/>
        </authorList>
    </citation>
    <scope>NUCLEOTIDE SEQUENCE [LARGE SCALE GENOMIC DNA]</scope>
    <source>
        <strain evidence="2 3">SW2</strain>
    </source>
</reference>
<feature type="transmembrane region" description="Helical" evidence="1">
    <location>
        <begin position="88"/>
        <end position="106"/>
    </location>
</feature>
<evidence type="ECO:0000313" key="2">
    <source>
        <dbReference type="EMBL" id="EEW26716.1"/>
    </source>
</evidence>